<organism evidence="3 4">
    <name type="scientific">Cordyceps fumosorosea (strain ARSEF 2679)</name>
    <name type="common">Isaria fumosorosea</name>
    <dbReference type="NCBI Taxonomy" id="1081104"/>
    <lineage>
        <taxon>Eukaryota</taxon>
        <taxon>Fungi</taxon>
        <taxon>Dikarya</taxon>
        <taxon>Ascomycota</taxon>
        <taxon>Pezizomycotina</taxon>
        <taxon>Sordariomycetes</taxon>
        <taxon>Hypocreomycetidae</taxon>
        <taxon>Hypocreales</taxon>
        <taxon>Cordycipitaceae</taxon>
        <taxon>Cordyceps</taxon>
    </lineage>
</organism>
<dbReference type="Pfam" id="PF13302">
    <property type="entry name" value="Acetyltransf_3"/>
    <property type="match status" value="1"/>
</dbReference>
<comment type="caution">
    <text evidence="3">The sequence shown here is derived from an EMBL/GenBank/DDBJ whole genome shotgun (WGS) entry which is preliminary data.</text>
</comment>
<dbReference type="GO" id="GO:1990189">
    <property type="term" value="F:protein N-terminal-serine acetyltransferase activity"/>
    <property type="evidence" value="ECO:0007669"/>
    <property type="project" value="TreeGrafter"/>
</dbReference>
<protein>
    <submittedName>
        <fullName evidence="3">Acyl-CoA N-acyltransferase</fullName>
    </submittedName>
</protein>
<dbReference type="SUPFAM" id="SSF55729">
    <property type="entry name" value="Acyl-CoA N-acyltransferases (Nat)"/>
    <property type="match status" value="1"/>
</dbReference>
<dbReference type="STRING" id="1081104.A0A168CN03"/>
<dbReference type="InterPro" id="IPR000182">
    <property type="entry name" value="GNAT_dom"/>
</dbReference>
<proteinExistence type="predicted"/>
<dbReference type="Proteomes" id="UP000076744">
    <property type="component" value="Unassembled WGS sequence"/>
</dbReference>
<dbReference type="GO" id="GO:0008999">
    <property type="term" value="F:protein-N-terminal-alanine acetyltransferase activity"/>
    <property type="evidence" value="ECO:0007669"/>
    <property type="project" value="TreeGrafter"/>
</dbReference>
<dbReference type="AlphaFoldDB" id="A0A168CN03"/>
<name>A0A168CN03_CORFA</name>
<dbReference type="OrthoDB" id="630895at2759"/>
<gene>
    <name evidence="3" type="ORF">ISF_02128</name>
</gene>
<dbReference type="RefSeq" id="XP_018707458.1">
    <property type="nucleotide sequence ID" value="XM_018845735.1"/>
</dbReference>
<keyword evidence="4" id="KW-1185">Reference proteome</keyword>
<evidence type="ECO:0000259" key="2">
    <source>
        <dbReference type="PROSITE" id="PS51186"/>
    </source>
</evidence>
<evidence type="ECO:0000256" key="1">
    <source>
        <dbReference type="SAM" id="MobiDB-lite"/>
    </source>
</evidence>
<feature type="region of interest" description="Disordered" evidence="1">
    <location>
        <begin position="1"/>
        <end position="24"/>
    </location>
</feature>
<dbReference type="InterPro" id="IPR051908">
    <property type="entry name" value="Ribosomal_N-acetyltransferase"/>
</dbReference>
<keyword evidence="3" id="KW-0808">Transferase</keyword>
<dbReference type="PROSITE" id="PS51186">
    <property type="entry name" value="GNAT"/>
    <property type="match status" value="1"/>
</dbReference>
<feature type="domain" description="N-acetyltransferase" evidence="2">
    <location>
        <begin position="60"/>
        <end position="210"/>
    </location>
</feature>
<dbReference type="Gene3D" id="3.40.630.30">
    <property type="match status" value="1"/>
</dbReference>
<dbReference type="GO" id="GO:0005737">
    <property type="term" value="C:cytoplasm"/>
    <property type="evidence" value="ECO:0007669"/>
    <property type="project" value="TreeGrafter"/>
</dbReference>
<sequence>MADTAYSQDAPPPPPDLNPPPPHLAICPPAPTLRPPPLESVTDGTVTIRRWLASDADALFHIITNSRARLAAWMPWARRDSPYQRHEAVAFTERTALRWDAGSGWDYAITTGEQVIGSCGLRRREDNPGVDAGYWLAEGHTGKGLATRAVGLLTEQAWGMGVPSVRVVHDEANGRSAGVPRRLGFECEGEVEAEDNPEGRRDTVWVKYRGAS</sequence>
<dbReference type="PANTHER" id="PTHR43441">
    <property type="entry name" value="RIBOSOMAL-PROTEIN-SERINE ACETYLTRANSFERASE"/>
    <property type="match status" value="1"/>
</dbReference>
<keyword evidence="3" id="KW-0012">Acyltransferase</keyword>
<accession>A0A168CN03</accession>
<evidence type="ECO:0000313" key="4">
    <source>
        <dbReference type="Proteomes" id="UP000076744"/>
    </source>
</evidence>
<reference evidence="3 4" key="1">
    <citation type="journal article" date="2016" name="Genome Biol. Evol.">
        <title>Divergent and convergent evolution of fungal pathogenicity.</title>
        <authorList>
            <person name="Shang Y."/>
            <person name="Xiao G."/>
            <person name="Zheng P."/>
            <person name="Cen K."/>
            <person name="Zhan S."/>
            <person name="Wang C."/>
        </authorList>
    </citation>
    <scope>NUCLEOTIDE SEQUENCE [LARGE SCALE GENOMIC DNA]</scope>
    <source>
        <strain evidence="3 4">ARSEF 2679</strain>
    </source>
</reference>
<dbReference type="EMBL" id="AZHB01000003">
    <property type="protein sequence ID" value="OAA71577.1"/>
    <property type="molecule type" value="Genomic_DNA"/>
</dbReference>
<dbReference type="InterPro" id="IPR016181">
    <property type="entry name" value="Acyl_CoA_acyltransferase"/>
</dbReference>
<dbReference type="PANTHER" id="PTHR43441:SF3">
    <property type="entry name" value="ACETYLTRANSFERASE"/>
    <property type="match status" value="1"/>
</dbReference>
<feature type="compositionally biased region" description="Pro residues" evidence="1">
    <location>
        <begin position="10"/>
        <end position="24"/>
    </location>
</feature>
<dbReference type="GeneID" id="30018420"/>
<evidence type="ECO:0000313" key="3">
    <source>
        <dbReference type="EMBL" id="OAA71577.1"/>
    </source>
</evidence>